<feature type="region of interest" description="Disordered" evidence="8">
    <location>
        <begin position="49"/>
        <end position="70"/>
    </location>
</feature>
<keyword evidence="7" id="KW-0539">Nucleus</keyword>
<feature type="compositionally biased region" description="Pro residues" evidence="8">
    <location>
        <begin position="188"/>
        <end position="211"/>
    </location>
</feature>
<comment type="subcellular location">
    <subcellularLocation>
        <location evidence="1">Nucleus</location>
    </subcellularLocation>
</comment>
<evidence type="ECO:0000256" key="2">
    <source>
        <dbReference type="ARBA" id="ARBA00007798"/>
    </source>
</evidence>
<proteinExistence type="inferred from homology"/>
<keyword evidence="11" id="KW-1185">Reference proteome</keyword>
<dbReference type="Pfam" id="PF09816">
    <property type="entry name" value="EAF"/>
    <property type="match status" value="1"/>
</dbReference>
<evidence type="ECO:0000313" key="11">
    <source>
        <dbReference type="Proteomes" id="UP001182556"/>
    </source>
</evidence>
<feature type="compositionally biased region" description="Low complexity" evidence="8">
    <location>
        <begin position="129"/>
        <end position="141"/>
    </location>
</feature>
<feature type="domain" description="Transcription elongation factor Eaf N-terminal" evidence="9">
    <location>
        <begin position="12"/>
        <end position="116"/>
    </location>
</feature>
<sequence length="352" mass="37450">MATTSLPTSGSYPVTLSPGLFPSTAKKRKRDEGEMIALKYAFKPGSMSSSTETVITSSSHGSKTLRADTASHGTQVFDMREEQSKARECVLIYDETTNTFSLHALPTTIHLTLDRTASSTSGRTRPSHSESPSASSTSSSSQPLAQKHRPEDTTTRPSTSRPTSQNKKPRQSEVALPDRPTKGGKALPPRPPPPSSAASPPKPTPAAPAPAPASGKGKGKNGAKKPPPPTKKSTTKKATPKAPIVPQGKYKSAEIIEDSDDEYDLGSATAKGTASQPPTVEVEEEDEFAKMLAEGLSEQQQQQQAYDDDEDEDDEDEEEDDEDDDELGGARLAVRQSAPSASGFGNGESEWL</sequence>
<evidence type="ECO:0000313" key="10">
    <source>
        <dbReference type="EMBL" id="KAK1925582.1"/>
    </source>
</evidence>
<keyword evidence="6" id="KW-0804">Transcription</keyword>
<keyword evidence="10" id="KW-0648">Protein biosynthesis</keyword>
<dbReference type="InterPro" id="IPR027093">
    <property type="entry name" value="EAF_fam"/>
</dbReference>
<dbReference type="PANTHER" id="PTHR15970:SF2">
    <property type="entry name" value="ELL-ASSOCIATED FACTOR EAF"/>
    <property type="match status" value="1"/>
</dbReference>
<dbReference type="PANTHER" id="PTHR15970">
    <property type="entry name" value="ELL-ASSOCIATED FACTOR EAF"/>
    <property type="match status" value="1"/>
</dbReference>
<evidence type="ECO:0000256" key="1">
    <source>
        <dbReference type="ARBA" id="ARBA00004123"/>
    </source>
</evidence>
<keyword evidence="3" id="KW-0597">Phosphoprotein</keyword>
<keyword evidence="10" id="KW-0251">Elongation factor</keyword>
<feature type="compositionally biased region" description="Acidic residues" evidence="8">
    <location>
        <begin position="306"/>
        <end position="327"/>
    </location>
</feature>
<evidence type="ECO:0000256" key="7">
    <source>
        <dbReference type="ARBA" id="ARBA00023242"/>
    </source>
</evidence>
<accession>A0AAD9L7I6</accession>
<feature type="region of interest" description="Disordered" evidence="8">
    <location>
        <begin position="1"/>
        <end position="28"/>
    </location>
</feature>
<dbReference type="GO" id="GO:0003711">
    <property type="term" value="F:transcription elongation factor activity"/>
    <property type="evidence" value="ECO:0007669"/>
    <property type="project" value="TreeGrafter"/>
</dbReference>
<feature type="compositionally biased region" description="Low complexity" evidence="8">
    <location>
        <begin position="49"/>
        <end position="59"/>
    </location>
</feature>
<dbReference type="EMBL" id="JAODAN010000003">
    <property type="protein sequence ID" value="KAK1925582.1"/>
    <property type="molecule type" value="Genomic_DNA"/>
</dbReference>
<feature type="compositionally biased region" description="Acidic residues" evidence="8">
    <location>
        <begin position="255"/>
        <end position="264"/>
    </location>
</feature>
<dbReference type="GO" id="GO:0003746">
    <property type="term" value="F:translation elongation factor activity"/>
    <property type="evidence" value="ECO:0007669"/>
    <property type="project" value="UniProtKB-KW"/>
</dbReference>
<evidence type="ECO:0000256" key="3">
    <source>
        <dbReference type="ARBA" id="ARBA00022553"/>
    </source>
</evidence>
<evidence type="ECO:0000256" key="5">
    <source>
        <dbReference type="ARBA" id="ARBA00023159"/>
    </source>
</evidence>
<keyword evidence="5" id="KW-0010">Activator</keyword>
<evidence type="ECO:0000256" key="6">
    <source>
        <dbReference type="ARBA" id="ARBA00023163"/>
    </source>
</evidence>
<feature type="compositionally biased region" description="Polar residues" evidence="8">
    <location>
        <begin position="1"/>
        <end position="14"/>
    </location>
</feature>
<dbReference type="Proteomes" id="UP001182556">
    <property type="component" value="Unassembled WGS sequence"/>
</dbReference>
<feature type="region of interest" description="Disordered" evidence="8">
    <location>
        <begin position="116"/>
        <end position="352"/>
    </location>
</feature>
<dbReference type="InterPro" id="IPR019194">
    <property type="entry name" value="Tscrpt_elong_fac_Eaf_N"/>
</dbReference>
<reference evidence="10" key="1">
    <citation type="submission" date="2023-02" db="EMBL/GenBank/DDBJ databases">
        <title>Identification and recombinant expression of a fungal hydrolase from Papiliotrema laurentii that hydrolyzes apple cutin and clears colloidal polyester polyurethane.</title>
        <authorList>
            <consortium name="DOE Joint Genome Institute"/>
            <person name="Roman V.A."/>
            <person name="Bojanowski C."/>
            <person name="Crable B.R."/>
            <person name="Wagner D.N."/>
            <person name="Hung C.S."/>
            <person name="Nadeau L.J."/>
            <person name="Schratz L."/>
            <person name="Haridas S."/>
            <person name="Pangilinan J."/>
            <person name="Lipzen A."/>
            <person name="Na H."/>
            <person name="Yan M."/>
            <person name="Ng V."/>
            <person name="Grigoriev I.V."/>
            <person name="Spatafora J.W."/>
            <person name="Barlow D."/>
            <person name="Biffinger J."/>
            <person name="Kelley-Loughnane N."/>
            <person name="Varaljay V.A."/>
            <person name="Crookes-Goodson W.J."/>
        </authorList>
    </citation>
    <scope>NUCLEOTIDE SEQUENCE</scope>
    <source>
        <strain evidence="10">5307AH</strain>
    </source>
</reference>
<dbReference type="GO" id="GO:0006368">
    <property type="term" value="P:transcription elongation by RNA polymerase II"/>
    <property type="evidence" value="ECO:0007669"/>
    <property type="project" value="InterPro"/>
</dbReference>
<dbReference type="AlphaFoldDB" id="A0AAD9L7I6"/>
<comment type="caution">
    <text evidence="10">The sequence shown here is derived from an EMBL/GenBank/DDBJ whole genome shotgun (WGS) entry which is preliminary data.</text>
</comment>
<gene>
    <name evidence="10" type="ORF">DB88DRAFT_545219</name>
</gene>
<dbReference type="GO" id="GO:0032783">
    <property type="term" value="C:super elongation complex"/>
    <property type="evidence" value="ECO:0007669"/>
    <property type="project" value="InterPro"/>
</dbReference>
<evidence type="ECO:0000259" key="9">
    <source>
        <dbReference type="Pfam" id="PF09816"/>
    </source>
</evidence>
<comment type="similarity">
    <text evidence="2">Belongs to the EAF family.</text>
</comment>
<feature type="compositionally biased region" description="Low complexity" evidence="8">
    <location>
        <begin position="155"/>
        <end position="164"/>
    </location>
</feature>
<keyword evidence="4" id="KW-0805">Transcription regulation</keyword>
<protein>
    <submittedName>
        <fullName evidence="10">RNA polymerase II transcription elongation factor-domain-containing protein</fullName>
    </submittedName>
</protein>
<organism evidence="10 11">
    <name type="scientific">Papiliotrema laurentii</name>
    <name type="common">Cryptococcus laurentii</name>
    <dbReference type="NCBI Taxonomy" id="5418"/>
    <lineage>
        <taxon>Eukaryota</taxon>
        <taxon>Fungi</taxon>
        <taxon>Dikarya</taxon>
        <taxon>Basidiomycota</taxon>
        <taxon>Agaricomycotina</taxon>
        <taxon>Tremellomycetes</taxon>
        <taxon>Tremellales</taxon>
        <taxon>Rhynchogastremaceae</taxon>
        <taxon>Papiliotrema</taxon>
    </lineage>
</organism>
<evidence type="ECO:0000256" key="4">
    <source>
        <dbReference type="ARBA" id="ARBA00023015"/>
    </source>
</evidence>
<evidence type="ECO:0000256" key="8">
    <source>
        <dbReference type="SAM" id="MobiDB-lite"/>
    </source>
</evidence>
<name>A0AAD9L7I6_PAPLA</name>